<dbReference type="Proteomes" id="UP000464495">
    <property type="component" value="Chromosome"/>
</dbReference>
<sequence>MEAEAITLVLSPSLRRELEKFSSESAVSPGEFIARALEREFATPRGPEDSPLLLREIRAIRIELADEFAFARNWRDLQGRLARHGFTLRHHQGNLMLLRWPGGAPVCPATSLGGPYERLRSRLAVPFPELEVP</sequence>
<organism evidence="1 2">
    <name type="scientific">Algicella marina</name>
    <dbReference type="NCBI Taxonomy" id="2683284"/>
    <lineage>
        <taxon>Bacteria</taxon>
        <taxon>Pseudomonadati</taxon>
        <taxon>Pseudomonadota</taxon>
        <taxon>Alphaproteobacteria</taxon>
        <taxon>Rhodobacterales</taxon>
        <taxon>Paracoccaceae</taxon>
        <taxon>Algicella</taxon>
    </lineage>
</organism>
<dbReference type="AlphaFoldDB" id="A0A6P1T1C5"/>
<gene>
    <name evidence="1" type="ORF">GO499_16800</name>
</gene>
<reference evidence="1 2" key="1">
    <citation type="submission" date="2019-12" db="EMBL/GenBank/DDBJ databases">
        <title>Complete genome sequence of Algicella marina strain 9Alg 56(T) isolated from the red alga Tichocarpus crinitus.</title>
        <authorList>
            <person name="Kim S.-G."/>
            <person name="Nedashkovskaya O.I."/>
        </authorList>
    </citation>
    <scope>NUCLEOTIDE SEQUENCE [LARGE SCALE GENOMIC DNA]</scope>
    <source>
        <strain evidence="1 2">9Alg 56</strain>
    </source>
</reference>
<dbReference type="KEGG" id="amaq:GO499_16800"/>
<evidence type="ECO:0000313" key="1">
    <source>
        <dbReference type="EMBL" id="QHQ36714.1"/>
    </source>
</evidence>
<keyword evidence="2" id="KW-1185">Reference proteome</keyword>
<dbReference type="RefSeq" id="WP_161863259.1">
    <property type="nucleotide sequence ID" value="NZ_CP046620.1"/>
</dbReference>
<evidence type="ECO:0000313" key="2">
    <source>
        <dbReference type="Proteomes" id="UP000464495"/>
    </source>
</evidence>
<dbReference type="EMBL" id="CP046620">
    <property type="protein sequence ID" value="QHQ36714.1"/>
    <property type="molecule type" value="Genomic_DNA"/>
</dbReference>
<protein>
    <submittedName>
        <fullName evidence="1">Uncharacterized protein</fullName>
    </submittedName>
</protein>
<name>A0A6P1T1C5_9RHOB</name>
<proteinExistence type="predicted"/>
<accession>A0A6P1T1C5</accession>